<evidence type="ECO:0000259" key="2">
    <source>
        <dbReference type="Pfam" id="PF04909"/>
    </source>
</evidence>
<dbReference type="GO" id="GO:0001760">
    <property type="term" value="F:aminocarboxymuconate-semialdehyde decarboxylase activity"/>
    <property type="evidence" value="ECO:0007669"/>
    <property type="project" value="UniProtKB-EC"/>
</dbReference>
<proteinExistence type="predicted"/>
<dbReference type="InterPro" id="IPR032465">
    <property type="entry name" value="ACMSD"/>
</dbReference>
<gene>
    <name evidence="3" type="ORF">ANK1_4174</name>
    <name evidence="4" type="ORF">ANK2_4175</name>
</gene>
<name>A0A484Q6N9_9ZZZZ</name>
<evidence type="ECO:0000313" key="4">
    <source>
        <dbReference type="EMBL" id="VFR61322.1"/>
    </source>
</evidence>
<organism evidence="3">
    <name type="scientific">plant metagenome</name>
    <dbReference type="NCBI Taxonomy" id="1297885"/>
    <lineage>
        <taxon>unclassified sequences</taxon>
        <taxon>metagenomes</taxon>
        <taxon>organismal metagenomes</taxon>
    </lineage>
</organism>
<dbReference type="PANTHER" id="PTHR21240">
    <property type="entry name" value="2-AMINO-3-CARBOXYLMUCONATE-6-SEMIALDEHYDE DECARBOXYLASE"/>
    <property type="match status" value="1"/>
</dbReference>
<dbReference type="GO" id="GO:0016787">
    <property type="term" value="F:hydrolase activity"/>
    <property type="evidence" value="ECO:0007669"/>
    <property type="project" value="InterPro"/>
</dbReference>
<evidence type="ECO:0000256" key="1">
    <source>
        <dbReference type="ARBA" id="ARBA00023239"/>
    </source>
</evidence>
<feature type="domain" description="Amidohydrolase-related" evidence="2">
    <location>
        <begin position="37"/>
        <end position="324"/>
    </location>
</feature>
<keyword evidence="1 3" id="KW-0456">Lyase</keyword>
<dbReference type="Pfam" id="PF04909">
    <property type="entry name" value="Amidohydro_2"/>
    <property type="match status" value="1"/>
</dbReference>
<protein>
    <submittedName>
        <fullName evidence="3">2-amino-3-carboxymuconate-6-semialdehyde decarboxylase</fullName>
        <ecNumber evidence="3">4.1.1.45</ecNumber>
    </submittedName>
</protein>
<dbReference type="EMBL" id="CAADIA010000006">
    <property type="protein sequence ID" value="VFR32479.1"/>
    <property type="molecule type" value="Genomic_DNA"/>
</dbReference>
<reference evidence="3" key="1">
    <citation type="submission" date="2019-03" db="EMBL/GenBank/DDBJ databases">
        <authorList>
            <person name="Danneels B."/>
        </authorList>
    </citation>
    <scope>NUCLEOTIDE SEQUENCE</scope>
</reference>
<dbReference type="GO" id="GO:0005829">
    <property type="term" value="C:cytosol"/>
    <property type="evidence" value="ECO:0007669"/>
    <property type="project" value="TreeGrafter"/>
</dbReference>
<accession>A0A484Q6N9</accession>
<dbReference type="EMBL" id="CAADIF010000005">
    <property type="protein sequence ID" value="VFR61322.1"/>
    <property type="molecule type" value="Genomic_DNA"/>
</dbReference>
<sequence length="326" mass="36856">MTGKIGLEEHFAIPDTLQDSAGFVPPDYWEVLSERLLDIHELRLREMDANGMEMMILSLNAPAVQAIPDRSKACEIARRANDYLAEQVAKRPDRFQAFAALPMQDPEKAAEELERCVTELGFKGALVNGFSQVDTPENCVYYDAPQFAGFWSLAEALDVPFYLHPRNPIAAWSQIYGGHPWLLGPTWAFAQETAVHALRLMASGLFDRHPKLQIVLGHMGEGLPFNIWRVDNRNAWVETPKAYPAKRPLGDYFRENFHLTTSGNFRTQSLVNAIAEIGTDRVLFSTDWPFENVDHAARWFDDAAIAPSDRLKIGRTNAIRLFKLDL</sequence>
<dbReference type="GO" id="GO:0019748">
    <property type="term" value="P:secondary metabolic process"/>
    <property type="evidence" value="ECO:0007669"/>
    <property type="project" value="TreeGrafter"/>
</dbReference>
<dbReference type="EC" id="4.1.1.45" evidence="3"/>
<dbReference type="AlphaFoldDB" id="A0A484Q6N9"/>
<dbReference type="InterPro" id="IPR006680">
    <property type="entry name" value="Amidohydro-rel"/>
</dbReference>
<dbReference type="SUPFAM" id="SSF51556">
    <property type="entry name" value="Metallo-dependent hydrolases"/>
    <property type="match status" value="1"/>
</dbReference>
<dbReference type="InterPro" id="IPR032466">
    <property type="entry name" value="Metal_Hydrolase"/>
</dbReference>
<dbReference type="PANTHER" id="PTHR21240:SF31">
    <property type="entry name" value="AMIDOHYDROLASE FAMILY PROTEIN (AFU_ORTHOLOGUE AFUA_7G05840)"/>
    <property type="match status" value="1"/>
</dbReference>
<evidence type="ECO:0000313" key="3">
    <source>
        <dbReference type="EMBL" id="VFR32479.1"/>
    </source>
</evidence>
<dbReference type="Gene3D" id="3.20.20.140">
    <property type="entry name" value="Metal-dependent hydrolases"/>
    <property type="match status" value="1"/>
</dbReference>